<dbReference type="PANTHER" id="PTHR13887">
    <property type="entry name" value="GLUTATHIONE S-TRANSFERASE KAPPA"/>
    <property type="match status" value="1"/>
</dbReference>
<comment type="similarity">
    <text evidence="1">Belongs to the thioredoxin family. DsbA subfamily.</text>
</comment>
<organism evidence="7 8">
    <name type="scientific">Silvanigrella paludirubra</name>
    <dbReference type="NCBI Taxonomy" id="2499159"/>
    <lineage>
        <taxon>Bacteria</taxon>
        <taxon>Pseudomonadati</taxon>
        <taxon>Bdellovibrionota</taxon>
        <taxon>Oligoflexia</taxon>
        <taxon>Silvanigrellales</taxon>
        <taxon>Silvanigrellaceae</taxon>
        <taxon>Silvanigrella</taxon>
    </lineage>
</organism>
<gene>
    <name evidence="7" type="ORF">GCL60_12555</name>
</gene>
<dbReference type="EMBL" id="WFLM01000004">
    <property type="protein sequence ID" value="KAB8037996.1"/>
    <property type="molecule type" value="Genomic_DNA"/>
</dbReference>
<evidence type="ECO:0000256" key="4">
    <source>
        <dbReference type="ARBA" id="ARBA00023157"/>
    </source>
</evidence>
<dbReference type="PANTHER" id="PTHR13887:SF14">
    <property type="entry name" value="DISULFIDE BOND FORMATION PROTEIN D"/>
    <property type="match status" value="1"/>
</dbReference>
<proteinExistence type="inferred from homology"/>
<dbReference type="Pfam" id="PF13462">
    <property type="entry name" value="Thioredoxin_4"/>
    <property type="match status" value="1"/>
</dbReference>
<dbReference type="RefSeq" id="WP_153421074.1">
    <property type="nucleotide sequence ID" value="NZ_WFLM01000004.1"/>
</dbReference>
<accession>A0A6N6VTH6</accession>
<dbReference type="AlphaFoldDB" id="A0A6N6VTH6"/>
<dbReference type="InterPro" id="IPR013766">
    <property type="entry name" value="Thioredoxin_domain"/>
</dbReference>
<dbReference type="PROSITE" id="PS51352">
    <property type="entry name" value="THIOREDOXIN_2"/>
    <property type="match status" value="1"/>
</dbReference>
<dbReference type="InterPro" id="IPR012336">
    <property type="entry name" value="Thioredoxin-like_fold"/>
</dbReference>
<keyword evidence="5" id="KW-0676">Redox-active center</keyword>
<dbReference type="GO" id="GO:0016491">
    <property type="term" value="F:oxidoreductase activity"/>
    <property type="evidence" value="ECO:0007669"/>
    <property type="project" value="UniProtKB-KW"/>
</dbReference>
<dbReference type="SUPFAM" id="SSF52833">
    <property type="entry name" value="Thioredoxin-like"/>
    <property type="match status" value="1"/>
</dbReference>
<keyword evidence="3" id="KW-0560">Oxidoreductase</keyword>
<dbReference type="InterPro" id="IPR036249">
    <property type="entry name" value="Thioredoxin-like_sf"/>
</dbReference>
<reference evidence="7 8" key="1">
    <citation type="submission" date="2019-10" db="EMBL/GenBank/DDBJ databases">
        <title>New species of Slilvanegrellaceae.</title>
        <authorList>
            <person name="Pitt A."/>
            <person name="Hahn M.W."/>
        </authorList>
    </citation>
    <scope>NUCLEOTIDE SEQUENCE [LARGE SCALE GENOMIC DNA]</scope>
    <source>
        <strain evidence="7 8">SP-Ram-0.45-NSY-1</strain>
    </source>
</reference>
<keyword evidence="4" id="KW-1015">Disulfide bond</keyword>
<dbReference type="Proteomes" id="UP000437748">
    <property type="component" value="Unassembled WGS sequence"/>
</dbReference>
<keyword evidence="8" id="KW-1185">Reference proteome</keyword>
<evidence type="ECO:0000313" key="8">
    <source>
        <dbReference type="Proteomes" id="UP000437748"/>
    </source>
</evidence>
<evidence type="ECO:0000256" key="2">
    <source>
        <dbReference type="ARBA" id="ARBA00022729"/>
    </source>
</evidence>
<dbReference type="Gene3D" id="3.40.30.10">
    <property type="entry name" value="Glutaredoxin"/>
    <property type="match status" value="1"/>
</dbReference>
<evidence type="ECO:0000256" key="3">
    <source>
        <dbReference type="ARBA" id="ARBA00023002"/>
    </source>
</evidence>
<sequence>MNLLLSKMKKINKYHIGTSVTILAVAIAGCVSQKDKTSTEVLGTYNSKQVKFSDLSIAEKTELVNAQKKVYETAQAILEKYYLDSWFADYQAKNKIASLDLAKKDFYTKNANISDEVVQNFIKENAANPQMQQIPEKERAGLVKQYLTRMEQSKAEQGILLKAQEEGKINVVGIEKPKDIQVTFNNEGYKYDSSLKDPKVTIVEFADYQCPYCVQAHETIEKVLAAYKGKVQYVFKDFPLTQIHPEAMPAAIAAKCASNQNKYWEMHKLLFSRAPMDKLSGDMYYKYATDLKLNMNDFKSCMEDKDKTLSKSVMAQLEEGNSIGVSGTPSIFINGQKYEGNLSFEGIKKEIDEKLALK</sequence>
<dbReference type="OrthoDB" id="12976at2"/>
<evidence type="ECO:0000259" key="6">
    <source>
        <dbReference type="PROSITE" id="PS51352"/>
    </source>
</evidence>
<comment type="caution">
    <text evidence="7">The sequence shown here is derived from an EMBL/GenBank/DDBJ whole genome shotgun (WGS) entry which is preliminary data.</text>
</comment>
<evidence type="ECO:0000256" key="1">
    <source>
        <dbReference type="ARBA" id="ARBA00005791"/>
    </source>
</evidence>
<dbReference type="PROSITE" id="PS51257">
    <property type="entry name" value="PROKAR_LIPOPROTEIN"/>
    <property type="match status" value="1"/>
</dbReference>
<keyword evidence="2" id="KW-0732">Signal</keyword>
<feature type="domain" description="Thioredoxin" evidence="6">
    <location>
        <begin position="149"/>
        <end position="356"/>
    </location>
</feature>
<evidence type="ECO:0000313" key="7">
    <source>
        <dbReference type="EMBL" id="KAB8037996.1"/>
    </source>
</evidence>
<name>A0A6N6VTH6_9BACT</name>
<evidence type="ECO:0000256" key="5">
    <source>
        <dbReference type="ARBA" id="ARBA00023284"/>
    </source>
</evidence>
<protein>
    <submittedName>
        <fullName evidence="7">Thioredoxin domain-containing protein</fullName>
    </submittedName>
</protein>